<comment type="caution">
    <text evidence="8">The sequence shown here is derived from an EMBL/GenBank/DDBJ whole genome shotgun (WGS) entry which is preliminary data.</text>
</comment>
<accession>A0ABR4M4N1</accession>
<evidence type="ECO:0000256" key="6">
    <source>
        <dbReference type="RuleBase" id="RU363053"/>
    </source>
</evidence>
<evidence type="ECO:0000256" key="1">
    <source>
        <dbReference type="ARBA" id="ARBA00004141"/>
    </source>
</evidence>
<keyword evidence="9" id="KW-1185">Reference proteome</keyword>
<evidence type="ECO:0000256" key="4">
    <source>
        <dbReference type="ARBA" id="ARBA00022989"/>
    </source>
</evidence>
<evidence type="ECO:0000256" key="5">
    <source>
        <dbReference type="ARBA" id="ARBA00023136"/>
    </source>
</evidence>
<keyword evidence="4 6" id="KW-1133">Transmembrane helix</keyword>
<feature type="transmembrane region" description="Helical" evidence="6">
    <location>
        <begin position="154"/>
        <end position="173"/>
    </location>
</feature>
<feature type="transmembrane region" description="Helical" evidence="6">
    <location>
        <begin position="40"/>
        <end position="60"/>
    </location>
</feature>
<evidence type="ECO:0000256" key="7">
    <source>
        <dbReference type="SAM" id="MobiDB-lite"/>
    </source>
</evidence>
<keyword evidence="3 6" id="KW-0812">Transmembrane</keyword>
<dbReference type="Proteomes" id="UP001610432">
    <property type="component" value="Unassembled WGS sequence"/>
</dbReference>
<keyword evidence="5 6" id="KW-0472">Membrane</keyword>
<feature type="compositionally biased region" description="Low complexity" evidence="7">
    <location>
        <begin position="84"/>
        <end position="100"/>
    </location>
</feature>
<dbReference type="GeneID" id="98140066"/>
<reference evidence="8 9" key="1">
    <citation type="submission" date="2024-07" db="EMBL/GenBank/DDBJ databases">
        <title>Section-level genome sequencing and comparative genomics of Aspergillus sections Usti and Cavernicolus.</title>
        <authorList>
            <consortium name="Lawrence Berkeley National Laboratory"/>
            <person name="Nybo J.L."/>
            <person name="Vesth T.C."/>
            <person name="Theobald S."/>
            <person name="Frisvad J.C."/>
            <person name="Larsen T.O."/>
            <person name="Kjaerboelling I."/>
            <person name="Rothschild-Mancinelli K."/>
            <person name="Lyhne E.K."/>
            <person name="Kogle M.E."/>
            <person name="Barry K."/>
            <person name="Clum A."/>
            <person name="Na H."/>
            <person name="Ledsgaard L."/>
            <person name="Lin J."/>
            <person name="Lipzen A."/>
            <person name="Kuo A."/>
            <person name="Riley R."/>
            <person name="Mondo S."/>
            <person name="Labutti K."/>
            <person name="Haridas S."/>
            <person name="Pangalinan J."/>
            <person name="Salamov A.A."/>
            <person name="Simmons B.A."/>
            <person name="Magnuson J.K."/>
            <person name="Chen J."/>
            <person name="Drula E."/>
            <person name="Henrissat B."/>
            <person name="Wiebenga A."/>
            <person name="Lubbers R.J."/>
            <person name="Gomes A.C."/>
            <person name="Macurrencykelacurrency M.R."/>
            <person name="Stajich J."/>
            <person name="Grigoriev I.V."/>
            <person name="Mortensen U.H."/>
            <person name="De Vries R.P."/>
            <person name="Baker S.E."/>
            <person name="Andersen M.R."/>
        </authorList>
    </citation>
    <scope>NUCLEOTIDE SEQUENCE [LARGE SCALE GENOMIC DNA]</scope>
    <source>
        <strain evidence="8 9">CBS 449.75</strain>
    </source>
</reference>
<evidence type="ECO:0008006" key="10">
    <source>
        <dbReference type="Google" id="ProtNLM"/>
    </source>
</evidence>
<proteinExistence type="inferred from homology"/>
<dbReference type="PANTHER" id="PTHR11266:SF80">
    <property type="entry name" value="PEROXISOMAL MEMBRANE PROTEIN 2"/>
    <property type="match status" value="1"/>
</dbReference>
<dbReference type="InterPro" id="IPR007248">
    <property type="entry name" value="Mpv17_PMP22"/>
</dbReference>
<dbReference type="Pfam" id="PF04117">
    <property type="entry name" value="Mpv17_PMP22"/>
    <property type="match status" value="1"/>
</dbReference>
<comment type="subcellular location">
    <subcellularLocation>
        <location evidence="1">Membrane</location>
        <topology evidence="1">Multi-pass membrane protein</topology>
    </subcellularLocation>
</comment>
<comment type="similarity">
    <text evidence="2 6">Belongs to the peroxisomal membrane protein PXMP2/4 family.</text>
</comment>
<feature type="region of interest" description="Disordered" evidence="7">
    <location>
        <begin position="84"/>
        <end position="111"/>
    </location>
</feature>
<name>A0ABR4M4N1_9EURO</name>
<evidence type="ECO:0000256" key="3">
    <source>
        <dbReference type="ARBA" id="ARBA00022692"/>
    </source>
</evidence>
<dbReference type="RefSeq" id="XP_070890529.1">
    <property type="nucleotide sequence ID" value="XM_071024994.1"/>
</dbReference>
<evidence type="ECO:0000256" key="2">
    <source>
        <dbReference type="ARBA" id="ARBA00006824"/>
    </source>
</evidence>
<dbReference type="PANTHER" id="PTHR11266">
    <property type="entry name" value="PEROXISOMAL MEMBRANE PROTEIN 2, PXMP2 MPV17"/>
    <property type="match status" value="1"/>
</dbReference>
<evidence type="ECO:0000313" key="9">
    <source>
        <dbReference type="Proteomes" id="UP001610432"/>
    </source>
</evidence>
<sequence length="240" mass="26326">MAPSLLTTTIIQSTVLNAVSNILAQLIDQYKRDKPFALNTPALLQFVTYGIIIVPINLAWQRWLEVTYPGFLFSSSSSTSTSTLPISSAPAASSITQPRPGSGPGPQPGETETELIELKEKLVRPPSNRWLPRWSSSSSSSGKRKRLFNFTMKFLLDQTAGGILNITMFVVLINLLKGASLGRACELVLEDFTPIMIARMKFRPIVSTLLYTVVPLDRRVVFGSACGVIWGVYLSLYAAV</sequence>
<feature type="transmembrane region" description="Helical" evidence="6">
    <location>
        <begin position="220"/>
        <end position="239"/>
    </location>
</feature>
<evidence type="ECO:0000313" key="8">
    <source>
        <dbReference type="EMBL" id="KAL2871550.1"/>
    </source>
</evidence>
<organism evidence="8 9">
    <name type="scientific">Aspergillus lucknowensis</name>
    <dbReference type="NCBI Taxonomy" id="176173"/>
    <lineage>
        <taxon>Eukaryota</taxon>
        <taxon>Fungi</taxon>
        <taxon>Dikarya</taxon>
        <taxon>Ascomycota</taxon>
        <taxon>Pezizomycotina</taxon>
        <taxon>Eurotiomycetes</taxon>
        <taxon>Eurotiomycetidae</taxon>
        <taxon>Eurotiales</taxon>
        <taxon>Aspergillaceae</taxon>
        <taxon>Aspergillus</taxon>
        <taxon>Aspergillus subgen. Nidulantes</taxon>
    </lineage>
</organism>
<gene>
    <name evidence="8" type="ORF">BJX67DRAFT_165345</name>
</gene>
<dbReference type="EMBL" id="JBFXLQ010000003">
    <property type="protein sequence ID" value="KAL2871550.1"/>
    <property type="molecule type" value="Genomic_DNA"/>
</dbReference>
<protein>
    <recommendedName>
        <fullName evidence="10">Mpv17/PMP22 family protein</fullName>
    </recommendedName>
</protein>